<dbReference type="RefSeq" id="WP_306347241.1">
    <property type="nucleotide sequence ID" value="NZ_JASAVU010000008.1"/>
</dbReference>
<dbReference type="GeneID" id="300271205"/>
<dbReference type="EMBL" id="JASAXT010000003">
    <property type="protein sequence ID" value="MDP8147953.1"/>
    <property type="molecule type" value="Genomic_DNA"/>
</dbReference>
<gene>
    <name evidence="1" type="ORF">QJU57_02520</name>
</gene>
<sequence>MGKLNKDEQELVDSMVNPISNGKAKALNEQGEIFINNIIADDIVKEIQAEKMENKQYKFH</sequence>
<protein>
    <submittedName>
        <fullName evidence="1">Uncharacterized protein</fullName>
    </submittedName>
</protein>
<organism evidence="1 2">
    <name type="scientific">Phocoenobacter atlanticus subsp. atlanticus</name>
    <dbReference type="NCBI Taxonomy" id="3061285"/>
    <lineage>
        <taxon>Bacteria</taxon>
        <taxon>Pseudomonadati</taxon>
        <taxon>Pseudomonadota</taxon>
        <taxon>Gammaproteobacteria</taxon>
        <taxon>Pasteurellales</taxon>
        <taxon>Pasteurellaceae</taxon>
        <taxon>Phocoenobacter</taxon>
        <taxon>Phocoenobacter atlanticus</taxon>
    </lineage>
</organism>
<evidence type="ECO:0000313" key="1">
    <source>
        <dbReference type="EMBL" id="MDP8147953.1"/>
    </source>
</evidence>
<keyword evidence="2" id="KW-1185">Reference proteome</keyword>
<dbReference type="AlphaFoldDB" id="A0AAW8C9M2"/>
<comment type="caution">
    <text evidence="1">The sequence shown here is derived from an EMBL/GenBank/DDBJ whole genome shotgun (WGS) entry which is preliminary data.</text>
</comment>
<dbReference type="Proteomes" id="UP001226020">
    <property type="component" value="Unassembled WGS sequence"/>
</dbReference>
<accession>A0AAW8C9M2</accession>
<evidence type="ECO:0000313" key="2">
    <source>
        <dbReference type="Proteomes" id="UP001226020"/>
    </source>
</evidence>
<name>A0AAW8C9M2_9PAST</name>
<proteinExistence type="predicted"/>
<reference evidence="1 2" key="1">
    <citation type="journal article" date="2023" name="Front. Microbiol.">
        <title>Phylogeography and host specificity of Pasteurellaceae pathogenic to sea-farmed fish in the north-east Atlantic.</title>
        <authorList>
            <person name="Gulla S."/>
            <person name="Colquhoun D.J."/>
            <person name="Olsen A.B."/>
            <person name="Spilsberg B."/>
            <person name="Lagesen K."/>
            <person name="Aakesson C.P."/>
            <person name="Strom S."/>
            <person name="Manji F."/>
            <person name="Birkbeck T.H."/>
            <person name="Nilsen H.K."/>
        </authorList>
    </citation>
    <scope>NUCLEOTIDE SEQUENCE [LARGE SCALE GENOMIC DNA]</scope>
    <source>
        <strain evidence="1 2">NVIB3131</strain>
    </source>
</reference>